<organism evidence="1 2">
    <name type="scientific">Saguinus oedipus</name>
    <name type="common">Cotton-top tamarin</name>
    <name type="synonym">Oedipomidas oedipus</name>
    <dbReference type="NCBI Taxonomy" id="9490"/>
    <lineage>
        <taxon>Eukaryota</taxon>
        <taxon>Metazoa</taxon>
        <taxon>Chordata</taxon>
        <taxon>Craniata</taxon>
        <taxon>Vertebrata</taxon>
        <taxon>Euteleostomi</taxon>
        <taxon>Mammalia</taxon>
        <taxon>Eutheria</taxon>
        <taxon>Euarchontoglires</taxon>
        <taxon>Primates</taxon>
        <taxon>Haplorrhini</taxon>
        <taxon>Platyrrhini</taxon>
        <taxon>Cebidae</taxon>
        <taxon>Callitrichinae</taxon>
        <taxon>Saguinus</taxon>
    </lineage>
</organism>
<dbReference type="InterPro" id="IPR027244">
    <property type="entry name" value="IML1"/>
</dbReference>
<accession>A0ABQ9WID7</accession>
<dbReference type="PANTHER" id="PTHR13179">
    <property type="entry name" value="DEP DOMAIN CONTAINING PROTEIN 5"/>
    <property type="match status" value="1"/>
</dbReference>
<proteinExistence type="predicted"/>
<dbReference type="PANTHER" id="PTHR13179:SF8">
    <property type="entry name" value="GATOR COMPLEX PROTEIN DEPDC5"/>
    <property type="match status" value="1"/>
</dbReference>
<evidence type="ECO:0000313" key="2">
    <source>
        <dbReference type="Proteomes" id="UP001266305"/>
    </source>
</evidence>
<evidence type="ECO:0000313" key="1">
    <source>
        <dbReference type="EMBL" id="KAK2121424.1"/>
    </source>
</evidence>
<reference evidence="1 2" key="1">
    <citation type="submission" date="2023-05" db="EMBL/GenBank/DDBJ databases">
        <title>B98-5 Cell Line De Novo Hybrid Assembly: An Optical Mapping Approach.</title>
        <authorList>
            <person name="Kananen K."/>
            <person name="Auerbach J.A."/>
            <person name="Kautto E."/>
            <person name="Blachly J.S."/>
        </authorList>
    </citation>
    <scope>NUCLEOTIDE SEQUENCE [LARGE SCALE GENOMIC DNA]</scope>
    <source>
        <strain evidence="1">B95-8</strain>
        <tissue evidence="1">Cell line</tissue>
    </source>
</reference>
<protein>
    <submittedName>
        <fullName evidence="1">GATOR complex protein depdc5</fullName>
    </submittedName>
</protein>
<name>A0ABQ9WID7_SAGOE</name>
<keyword evidence="2" id="KW-1185">Reference proteome</keyword>
<sequence length="168" mass="18988">MYLFPVLHEAVLTLSAPPVVPGFCCTVGVDWKSLTTPACLPLTTDYFPDRQGLQNDYTEGCYDLLPEADIDRRDEEGVQMTAQQVFEEFICQRLMQGYQIIVQPKAQKPNPAIPPPLSSSPLYSRELLWPEDQRTMALLEGSCGHLVQALLFTYEALDSLWIFFESPL</sequence>
<dbReference type="EMBL" id="JASSZA010000001">
    <property type="protein sequence ID" value="KAK2121424.1"/>
    <property type="molecule type" value="Genomic_DNA"/>
</dbReference>
<comment type="caution">
    <text evidence="1">The sequence shown here is derived from an EMBL/GenBank/DDBJ whole genome shotgun (WGS) entry which is preliminary data.</text>
</comment>
<dbReference type="Proteomes" id="UP001266305">
    <property type="component" value="Unassembled WGS sequence"/>
</dbReference>
<gene>
    <name evidence="1" type="primary">DEPDC5_4</name>
    <name evidence="1" type="ORF">P7K49_002810</name>
</gene>